<dbReference type="EMBL" id="SJPF01000001">
    <property type="protein sequence ID" value="TWT39100.1"/>
    <property type="molecule type" value="Genomic_DNA"/>
</dbReference>
<dbReference type="AlphaFoldDB" id="A0A5C5VM83"/>
<protein>
    <submittedName>
        <fullName evidence="1">Uncharacterized protein</fullName>
    </submittedName>
</protein>
<organism evidence="1 2">
    <name type="scientific">Blastopirellula retiformator</name>
    <dbReference type="NCBI Taxonomy" id="2527970"/>
    <lineage>
        <taxon>Bacteria</taxon>
        <taxon>Pseudomonadati</taxon>
        <taxon>Planctomycetota</taxon>
        <taxon>Planctomycetia</taxon>
        <taxon>Pirellulales</taxon>
        <taxon>Pirellulaceae</taxon>
        <taxon>Blastopirellula</taxon>
    </lineage>
</organism>
<accession>A0A5C5VM83</accession>
<reference evidence="1 2" key="1">
    <citation type="submission" date="2019-02" db="EMBL/GenBank/DDBJ databases">
        <title>Deep-cultivation of Planctomycetes and their phenomic and genomic characterization uncovers novel biology.</title>
        <authorList>
            <person name="Wiegand S."/>
            <person name="Jogler M."/>
            <person name="Boedeker C."/>
            <person name="Pinto D."/>
            <person name="Vollmers J."/>
            <person name="Rivas-Marin E."/>
            <person name="Kohn T."/>
            <person name="Peeters S.H."/>
            <person name="Heuer A."/>
            <person name="Rast P."/>
            <person name="Oberbeckmann S."/>
            <person name="Bunk B."/>
            <person name="Jeske O."/>
            <person name="Meyerdierks A."/>
            <person name="Storesund J.E."/>
            <person name="Kallscheuer N."/>
            <person name="Luecker S."/>
            <person name="Lage O.M."/>
            <person name="Pohl T."/>
            <person name="Merkel B.J."/>
            <person name="Hornburger P."/>
            <person name="Mueller R.-W."/>
            <person name="Bruemmer F."/>
            <person name="Labrenz M."/>
            <person name="Spormann A.M."/>
            <person name="Op Den Camp H."/>
            <person name="Overmann J."/>
            <person name="Amann R."/>
            <person name="Jetten M.S.M."/>
            <person name="Mascher T."/>
            <person name="Medema M.H."/>
            <person name="Devos D.P."/>
            <person name="Kaster A.-K."/>
            <person name="Ovreas L."/>
            <person name="Rohde M."/>
            <person name="Galperin M.Y."/>
            <person name="Jogler C."/>
        </authorList>
    </citation>
    <scope>NUCLEOTIDE SEQUENCE [LARGE SCALE GENOMIC DNA]</scope>
    <source>
        <strain evidence="1 2">Enr8</strain>
    </source>
</reference>
<name>A0A5C5VM83_9BACT</name>
<comment type="caution">
    <text evidence="1">The sequence shown here is derived from an EMBL/GenBank/DDBJ whole genome shotgun (WGS) entry which is preliminary data.</text>
</comment>
<gene>
    <name evidence="1" type="ORF">Enr8_07950</name>
</gene>
<dbReference type="Proteomes" id="UP000318878">
    <property type="component" value="Unassembled WGS sequence"/>
</dbReference>
<proteinExistence type="predicted"/>
<sequence length="334" mass="36668">MHLVDSDTTTRDRLREGLCLPIAPIAATDGQFDPHRQRTLWRYYATAGTGGAVVDLTSGSAELRRELLASLVAMPEKHDYHPWLRIPLVAEAEALATAVELKESGVQAIAVALDDANAGSCDDLVGLLQAVGRSAPLIVYPAAYASPRFSTIEAWRRVLEIPQLCAICLPAQRPIAVMIMRALMETRRKDIGVYTANEINPVIDLVTPFRYANDNKTIERRVVGGMLRLWGAFTARAVELLERCHIVGERGAIPDELLQVSVEVTEMALALSAESGGGLRVVLCRNKILADNRGLEGKRLSDETLDRVAKTLKDHPHLTDFAYVAARLETWNGE</sequence>
<evidence type="ECO:0000313" key="1">
    <source>
        <dbReference type="EMBL" id="TWT39100.1"/>
    </source>
</evidence>
<keyword evidence="2" id="KW-1185">Reference proteome</keyword>
<dbReference type="Gene3D" id="3.20.20.70">
    <property type="entry name" value="Aldolase class I"/>
    <property type="match status" value="1"/>
</dbReference>
<dbReference type="InterPro" id="IPR013785">
    <property type="entry name" value="Aldolase_TIM"/>
</dbReference>
<evidence type="ECO:0000313" key="2">
    <source>
        <dbReference type="Proteomes" id="UP000318878"/>
    </source>
</evidence>
<dbReference type="SUPFAM" id="SSF51569">
    <property type="entry name" value="Aldolase"/>
    <property type="match status" value="1"/>
</dbReference>